<dbReference type="SUPFAM" id="SSF51735">
    <property type="entry name" value="NAD(P)-binding Rossmann-fold domains"/>
    <property type="match status" value="1"/>
</dbReference>
<protein>
    <recommendedName>
        <fullName evidence="3">NAD(P)-binding domain-containing protein</fullName>
    </recommendedName>
</protein>
<gene>
    <name evidence="1" type="ORF">OIDMADRAFT_16987</name>
</gene>
<name>A0A0C3HRX0_OIDMZ</name>
<organism evidence="1 2">
    <name type="scientific">Oidiodendron maius (strain Zn)</name>
    <dbReference type="NCBI Taxonomy" id="913774"/>
    <lineage>
        <taxon>Eukaryota</taxon>
        <taxon>Fungi</taxon>
        <taxon>Dikarya</taxon>
        <taxon>Ascomycota</taxon>
        <taxon>Pezizomycotina</taxon>
        <taxon>Leotiomycetes</taxon>
        <taxon>Leotiomycetes incertae sedis</taxon>
        <taxon>Myxotrichaceae</taxon>
        <taxon>Oidiodendron</taxon>
    </lineage>
</organism>
<dbReference type="PANTHER" id="PTHR43162">
    <property type="match status" value="1"/>
</dbReference>
<dbReference type="EMBL" id="KN832871">
    <property type="protein sequence ID" value="KIN05765.1"/>
    <property type="molecule type" value="Genomic_DNA"/>
</dbReference>
<dbReference type="HOGENOM" id="CLU_1825747_0_0_1"/>
<sequence length="159" mass="17016">MAIIVTGGTGKTGIRIAALLKQANIPFVLTSREGQAGAPGLPAVTFEWGDSSTFPNPFQDISEKVSAVYLVGPQAISDAAGSVNSFIDYAVKEHGVKRFVMAGGTLLEKGHELGLGKVWTHLDNIGVEYCVLRLTWFMGVHPSLRFILSEDCALVRLQG</sequence>
<proteinExistence type="predicted"/>
<evidence type="ECO:0008006" key="3">
    <source>
        <dbReference type="Google" id="ProtNLM"/>
    </source>
</evidence>
<dbReference type="InParanoid" id="A0A0C3HRX0"/>
<dbReference type="AlphaFoldDB" id="A0A0C3HRX0"/>
<reference evidence="2" key="2">
    <citation type="submission" date="2015-01" db="EMBL/GenBank/DDBJ databases">
        <title>Evolutionary Origins and Diversification of the Mycorrhizal Mutualists.</title>
        <authorList>
            <consortium name="DOE Joint Genome Institute"/>
            <consortium name="Mycorrhizal Genomics Consortium"/>
            <person name="Kohler A."/>
            <person name="Kuo A."/>
            <person name="Nagy L.G."/>
            <person name="Floudas D."/>
            <person name="Copeland A."/>
            <person name="Barry K.W."/>
            <person name="Cichocki N."/>
            <person name="Veneault-Fourrey C."/>
            <person name="LaButti K."/>
            <person name="Lindquist E.A."/>
            <person name="Lipzen A."/>
            <person name="Lundell T."/>
            <person name="Morin E."/>
            <person name="Murat C."/>
            <person name="Riley R."/>
            <person name="Ohm R."/>
            <person name="Sun H."/>
            <person name="Tunlid A."/>
            <person name="Henrissat B."/>
            <person name="Grigoriev I.V."/>
            <person name="Hibbett D.S."/>
            <person name="Martin F."/>
        </authorList>
    </citation>
    <scope>NUCLEOTIDE SEQUENCE [LARGE SCALE GENOMIC DNA]</scope>
    <source>
        <strain evidence="2">Zn</strain>
    </source>
</reference>
<reference evidence="1 2" key="1">
    <citation type="submission" date="2014-04" db="EMBL/GenBank/DDBJ databases">
        <authorList>
            <consortium name="DOE Joint Genome Institute"/>
            <person name="Kuo A."/>
            <person name="Martino E."/>
            <person name="Perotto S."/>
            <person name="Kohler A."/>
            <person name="Nagy L.G."/>
            <person name="Floudas D."/>
            <person name="Copeland A."/>
            <person name="Barry K.W."/>
            <person name="Cichocki N."/>
            <person name="Veneault-Fourrey C."/>
            <person name="LaButti K."/>
            <person name="Lindquist E.A."/>
            <person name="Lipzen A."/>
            <person name="Lundell T."/>
            <person name="Morin E."/>
            <person name="Murat C."/>
            <person name="Sun H."/>
            <person name="Tunlid A."/>
            <person name="Henrissat B."/>
            <person name="Grigoriev I.V."/>
            <person name="Hibbett D.S."/>
            <person name="Martin F."/>
            <person name="Nordberg H.P."/>
            <person name="Cantor M.N."/>
            <person name="Hua S.X."/>
        </authorList>
    </citation>
    <scope>NUCLEOTIDE SEQUENCE [LARGE SCALE GENOMIC DNA]</scope>
    <source>
        <strain evidence="1 2">Zn</strain>
    </source>
</reference>
<evidence type="ECO:0000313" key="1">
    <source>
        <dbReference type="EMBL" id="KIN05765.1"/>
    </source>
</evidence>
<dbReference type="Proteomes" id="UP000054321">
    <property type="component" value="Unassembled WGS sequence"/>
</dbReference>
<dbReference type="InterPro" id="IPR036291">
    <property type="entry name" value="NAD(P)-bd_dom_sf"/>
</dbReference>
<dbReference type="OrthoDB" id="9997102at2759"/>
<dbReference type="Gene3D" id="3.40.50.720">
    <property type="entry name" value="NAD(P)-binding Rossmann-like Domain"/>
    <property type="match status" value="1"/>
</dbReference>
<keyword evidence="2" id="KW-1185">Reference proteome</keyword>
<dbReference type="InterPro" id="IPR051604">
    <property type="entry name" value="Ergot_Alk_Oxidoreductase"/>
</dbReference>
<dbReference type="PANTHER" id="PTHR43162:SF1">
    <property type="entry name" value="PRESTALK A DIFFERENTIATION PROTEIN A"/>
    <property type="match status" value="1"/>
</dbReference>
<evidence type="ECO:0000313" key="2">
    <source>
        <dbReference type="Proteomes" id="UP000054321"/>
    </source>
</evidence>
<dbReference type="STRING" id="913774.A0A0C3HRX0"/>
<accession>A0A0C3HRX0</accession>